<dbReference type="AlphaFoldDB" id="A0A821TP26"/>
<feature type="region of interest" description="Disordered" evidence="1">
    <location>
        <begin position="103"/>
        <end position="128"/>
    </location>
</feature>
<proteinExistence type="predicted"/>
<evidence type="ECO:0000313" key="2">
    <source>
        <dbReference type="EMBL" id="CAF4878923.1"/>
    </source>
</evidence>
<organism evidence="2 3">
    <name type="scientific">Pieris macdunnoughi</name>
    <dbReference type="NCBI Taxonomy" id="345717"/>
    <lineage>
        <taxon>Eukaryota</taxon>
        <taxon>Metazoa</taxon>
        <taxon>Ecdysozoa</taxon>
        <taxon>Arthropoda</taxon>
        <taxon>Hexapoda</taxon>
        <taxon>Insecta</taxon>
        <taxon>Pterygota</taxon>
        <taxon>Neoptera</taxon>
        <taxon>Endopterygota</taxon>
        <taxon>Lepidoptera</taxon>
        <taxon>Glossata</taxon>
        <taxon>Ditrysia</taxon>
        <taxon>Papilionoidea</taxon>
        <taxon>Pieridae</taxon>
        <taxon>Pierinae</taxon>
        <taxon>Pieris</taxon>
    </lineage>
</organism>
<name>A0A821TP26_9NEOP</name>
<dbReference type="Proteomes" id="UP000663880">
    <property type="component" value="Unassembled WGS sequence"/>
</dbReference>
<keyword evidence="3" id="KW-1185">Reference proteome</keyword>
<sequence>MGKQKQAYSCPNLFATKVVGKSSSQAEILPIQHIPCCVALSYKEHRTIPQDFLRLHRSNSRIFWPERPSNHQLWEVCKEVPIDRSIKRRKWIWVGSTQAFDRNPLDKRKRGRPRPGNEASLQRRRICK</sequence>
<dbReference type="OrthoDB" id="6768051at2759"/>
<accession>A0A821TP26</accession>
<protein>
    <submittedName>
        <fullName evidence="2">Uncharacterized protein</fullName>
    </submittedName>
</protein>
<evidence type="ECO:0000256" key="1">
    <source>
        <dbReference type="SAM" id="MobiDB-lite"/>
    </source>
</evidence>
<reference evidence="2" key="1">
    <citation type="submission" date="2021-02" db="EMBL/GenBank/DDBJ databases">
        <authorList>
            <person name="Steward A R."/>
        </authorList>
    </citation>
    <scope>NUCLEOTIDE SEQUENCE</scope>
</reference>
<evidence type="ECO:0000313" key="3">
    <source>
        <dbReference type="Proteomes" id="UP000663880"/>
    </source>
</evidence>
<comment type="caution">
    <text evidence="2">The sequence shown here is derived from an EMBL/GenBank/DDBJ whole genome shotgun (WGS) entry which is preliminary data.</text>
</comment>
<dbReference type="EMBL" id="CAJOBZ010000026">
    <property type="protein sequence ID" value="CAF4878923.1"/>
    <property type="molecule type" value="Genomic_DNA"/>
</dbReference>
<gene>
    <name evidence="2" type="ORF">PMACD_LOCUS9434</name>
</gene>